<keyword evidence="3" id="KW-0808">Transferase</keyword>
<evidence type="ECO:0000256" key="4">
    <source>
        <dbReference type="ARBA" id="ARBA00022927"/>
    </source>
</evidence>
<dbReference type="PROSITE" id="PS51186">
    <property type="entry name" value="GNAT"/>
    <property type="match status" value="1"/>
</dbReference>
<dbReference type="InterPro" id="IPR016181">
    <property type="entry name" value="Acyl_CoA_acyltransferase"/>
</dbReference>
<dbReference type="Gene3D" id="2.170.150.10">
    <property type="entry name" value="Metal Binding Protein, Guanine Nucleotide Exchange Factor, Chain A"/>
    <property type="match status" value="1"/>
</dbReference>
<keyword evidence="4" id="KW-0653">Protein transport</keyword>
<dbReference type="InterPro" id="IPR007515">
    <property type="entry name" value="Mss4"/>
</dbReference>
<dbReference type="SUPFAM" id="SSF55729">
    <property type="entry name" value="Acyl-CoA N-acyltransferases (Nat)"/>
    <property type="match status" value="1"/>
</dbReference>
<protein>
    <recommendedName>
        <fullName evidence="6">N-acetyltransferase domain-containing protein</fullName>
    </recommendedName>
</protein>
<organism evidence="7 8">
    <name type="scientific">Mycena chlorophos</name>
    <name type="common">Agaric fungus</name>
    <name type="synonym">Agaricus chlorophos</name>
    <dbReference type="NCBI Taxonomy" id="658473"/>
    <lineage>
        <taxon>Eukaryota</taxon>
        <taxon>Fungi</taxon>
        <taxon>Dikarya</taxon>
        <taxon>Basidiomycota</taxon>
        <taxon>Agaricomycotina</taxon>
        <taxon>Agaricomycetes</taxon>
        <taxon>Agaricomycetidae</taxon>
        <taxon>Agaricales</taxon>
        <taxon>Marasmiineae</taxon>
        <taxon>Mycenaceae</taxon>
        <taxon>Mycena</taxon>
    </lineage>
</organism>
<comment type="caution">
    <text evidence="7">The sequence shown here is derived from an EMBL/GenBank/DDBJ whole genome shotgun (WGS) entry which is preliminary data.</text>
</comment>
<accession>A0A8H6TAL9</accession>
<dbReference type="InterPro" id="IPR000182">
    <property type="entry name" value="GNAT_dom"/>
</dbReference>
<dbReference type="OrthoDB" id="30840at2759"/>
<dbReference type="GO" id="GO:0005737">
    <property type="term" value="C:cytoplasm"/>
    <property type="evidence" value="ECO:0007669"/>
    <property type="project" value="TreeGrafter"/>
</dbReference>
<dbReference type="PROSITE" id="PS51796">
    <property type="entry name" value="MSS4"/>
    <property type="match status" value="1"/>
</dbReference>
<dbReference type="GO" id="GO:0015031">
    <property type="term" value="P:protein transport"/>
    <property type="evidence" value="ECO:0007669"/>
    <property type="project" value="UniProtKB-KW"/>
</dbReference>
<evidence type="ECO:0000259" key="6">
    <source>
        <dbReference type="PROSITE" id="PS51186"/>
    </source>
</evidence>
<keyword evidence="5" id="KW-0012">Acyltransferase</keyword>
<keyword evidence="2" id="KW-0344">Guanine-nucleotide releasing factor</keyword>
<evidence type="ECO:0000256" key="1">
    <source>
        <dbReference type="ARBA" id="ARBA00022448"/>
    </source>
</evidence>
<dbReference type="Pfam" id="PF00583">
    <property type="entry name" value="Acetyltransf_1"/>
    <property type="match status" value="1"/>
</dbReference>
<dbReference type="GO" id="GO:0005085">
    <property type="term" value="F:guanyl-nucleotide exchange factor activity"/>
    <property type="evidence" value="ECO:0007669"/>
    <property type="project" value="UniProtKB-KW"/>
</dbReference>
<evidence type="ECO:0000256" key="5">
    <source>
        <dbReference type="ARBA" id="ARBA00023315"/>
    </source>
</evidence>
<evidence type="ECO:0000313" key="8">
    <source>
        <dbReference type="Proteomes" id="UP000613580"/>
    </source>
</evidence>
<reference evidence="7" key="1">
    <citation type="submission" date="2020-05" db="EMBL/GenBank/DDBJ databases">
        <title>Mycena genomes resolve the evolution of fungal bioluminescence.</title>
        <authorList>
            <person name="Tsai I.J."/>
        </authorList>
    </citation>
    <scope>NUCLEOTIDE SEQUENCE</scope>
    <source>
        <strain evidence="7">110903Hualien_Pintung</strain>
    </source>
</reference>
<dbReference type="EMBL" id="JACAZE010000006">
    <property type="protein sequence ID" value="KAF7313926.1"/>
    <property type="molecule type" value="Genomic_DNA"/>
</dbReference>
<feature type="domain" description="N-acetyltransferase" evidence="6">
    <location>
        <begin position="3"/>
        <end position="161"/>
    </location>
</feature>
<dbReference type="Pfam" id="PF04421">
    <property type="entry name" value="Mss4"/>
    <property type="match status" value="1"/>
</dbReference>
<keyword evidence="8" id="KW-1185">Reference proteome</keyword>
<gene>
    <name evidence="7" type="ORF">HMN09_00550900</name>
</gene>
<dbReference type="InterPro" id="IPR011323">
    <property type="entry name" value="Mss4/transl-control_tumour"/>
</dbReference>
<dbReference type="GO" id="GO:0007264">
    <property type="term" value="P:small GTPase-mediated signal transduction"/>
    <property type="evidence" value="ECO:0007669"/>
    <property type="project" value="InterPro"/>
</dbReference>
<proteinExistence type="predicted"/>
<keyword evidence="1" id="KW-0813">Transport</keyword>
<dbReference type="PANTHER" id="PTHR10908">
    <property type="entry name" value="SEROTONIN N-ACETYLTRANSFERASE"/>
    <property type="match status" value="1"/>
</dbReference>
<dbReference type="AlphaFoldDB" id="A0A8H6TAL9"/>
<dbReference type="PANTHER" id="PTHR10908:SF0">
    <property type="entry name" value="SEROTONIN N-ACETYLTRANSFERASE"/>
    <property type="match status" value="1"/>
</dbReference>
<dbReference type="Proteomes" id="UP000613580">
    <property type="component" value="Unassembled WGS sequence"/>
</dbReference>
<dbReference type="GO" id="GO:0004059">
    <property type="term" value="F:aralkylamine N-acetyltransferase activity"/>
    <property type="evidence" value="ECO:0007669"/>
    <property type="project" value="TreeGrafter"/>
</dbReference>
<evidence type="ECO:0000256" key="2">
    <source>
        <dbReference type="ARBA" id="ARBA00022658"/>
    </source>
</evidence>
<dbReference type="CDD" id="cd04301">
    <property type="entry name" value="NAT_SF"/>
    <property type="match status" value="1"/>
</dbReference>
<evidence type="ECO:0000313" key="7">
    <source>
        <dbReference type="EMBL" id="KAF7313926.1"/>
    </source>
</evidence>
<dbReference type="SUPFAM" id="SSF51316">
    <property type="entry name" value="Mss4-like"/>
    <property type="match status" value="1"/>
</dbReference>
<dbReference type="InterPro" id="IPR011057">
    <property type="entry name" value="Mss4-like_sf"/>
</dbReference>
<dbReference type="InterPro" id="IPR051635">
    <property type="entry name" value="SNAT-like"/>
</dbReference>
<name>A0A8H6TAL9_MYCCL</name>
<sequence>MSTIFRTVPAEDLESALEIELAGFPEDEAATIDSFRLRQRVAPNLFLGAYIDNKLMGYVCSTLSSDTTLTHASMSTHVPDGTSVCIHSVCVHPAVKRKGLGLSLLREYVARLGPLALYERVLLITHAPLRAFYEKAGFEWIGPSAVHHGALPWFEMHLELPSTPPAGVYDALQRPSNPNPTGARALASFANGIGDVASESRNKYDLLCPRAECGSVLLKNGVGKLVETPNTKQIDVSSHPLLPVLPAVDSASHWWLVTPSPMEFENIGFSRPVAALGENITLLACAECDLGPLGWCQQGGSEFWVACSRVAYRA</sequence>
<dbReference type="Gene3D" id="3.40.630.30">
    <property type="match status" value="1"/>
</dbReference>
<evidence type="ECO:0000256" key="3">
    <source>
        <dbReference type="ARBA" id="ARBA00022679"/>
    </source>
</evidence>